<keyword evidence="2" id="KW-1133">Transmembrane helix</keyword>
<feature type="region of interest" description="Disordered" evidence="1">
    <location>
        <begin position="323"/>
        <end position="414"/>
    </location>
</feature>
<feature type="compositionally biased region" description="Low complexity" evidence="1">
    <location>
        <begin position="394"/>
        <end position="404"/>
    </location>
</feature>
<dbReference type="InterPro" id="IPR006860">
    <property type="entry name" value="FecR"/>
</dbReference>
<protein>
    <submittedName>
        <fullName evidence="4">Transmembrane sensor</fullName>
    </submittedName>
</protein>
<feature type="transmembrane region" description="Helical" evidence="2">
    <location>
        <begin position="67"/>
        <end position="88"/>
    </location>
</feature>
<dbReference type="PANTHER" id="PTHR30273:SF2">
    <property type="entry name" value="PROTEIN FECR"/>
    <property type="match status" value="1"/>
</dbReference>
<dbReference type="EMBL" id="ARXX01000079">
    <property type="protein sequence ID" value="MBF5058175.1"/>
    <property type="molecule type" value="Genomic_DNA"/>
</dbReference>
<feature type="domain" description="FecR protein" evidence="3">
    <location>
        <begin position="92"/>
        <end position="183"/>
    </location>
</feature>
<name>A0ABS0AVK9_9GAMM</name>
<dbReference type="PANTHER" id="PTHR30273">
    <property type="entry name" value="PERIPLASMIC SIGNAL SENSOR AND SIGMA FACTOR ACTIVATOR FECR-RELATED"/>
    <property type="match status" value="1"/>
</dbReference>
<sequence length="414" mass="45631">MSGTDGIRDRAADWVVALHEAGEAERAELERRCQAWQAEDERHRRVFHEMRTLWDGLMPERPRRSRAGVLVVWLLIGLIAWQLPWTLWRGDAHTGTGERRVLVLDDGSRLTLDADSAVRLTLNADLRRVRLLRGRLFVKVAPDANRPFQVVTRHGTAEALGTEYSVTLEGERTRVAVRESSVRVIPAARPATARVLHAGEGTTLTRKRSDAPAALTPGRFDWLDGRLVFNDAPLEDVLASLSRHRPGWLLASPALPSDLRFTGVLPADDSERALAVLADALPVRVRRITPLRGVGGLIFFCPIRAVAGHGRYKATTGDFHALTFPPPAHPIPANDGLPARRPGAARRRRRTRPARPAPGSSRYRAGPPDRADHRRRRQPAARPPGAGPERRLCAAGRAAPAAGRHPGDLPGDRR</sequence>
<dbReference type="InterPro" id="IPR012373">
    <property type="entry name" value="Ferrdict_sens_TM"/>
</dbReference>
<dbReference type="Gene3D" id="2.60.120.1440">
    <property type="match status" value="1"/>
</dbReference>
<keyword evidence="5" id="KW-1185">Reference proteome</keyword>
<evidence type="ECO:0000313" key="5">
    <source>
        <dbReference type="Proteomes" id="UP000662703"/>
    </source>
</evidence>
<feature type="compositionally biased region" description="Basic residues" evidence="1">
    <location>
        <begin position="343"/>
        <end position="353"/>
    </location>
</feature>
<gene>
    <name evidence="4" type="ORF">Y5W_03469</name>
</gene>
<feature type="compositionally biased region" description="Basic and acidic residues" evidence="1">
    <location>
        <begin position="405"/>
        <end position="414"/>
    </location>
</feature>
<keyword evidence="2" id="KW-0472">Membrane</keyword>
<organism evidence="4 5">
    <name type="scientific">Alloalcanivorax profundimaris</name>
    <dbReference type="NCBI Taxonomy" id="2735259"/>
    <lineage>
        <taxon>Bacteria</taxon>
        <taxon>Pseudomonadati</taxon>
        <taxon>Pseudomonadota</taxon>
        <taxon>Gammaproteobacteria</taxon>
        <taxon>Oceanospirillales</taxon>
        <taxon>Alcanivoracaceae</taxon>
        <taxon>Alloalcanivorax</taxon>
    </lineage>
</organism>
<evidence type="ECO:0000313" key="4">
    <source>
        <dbReference type="EMBL" id="MBF5058175.1"/>
    </source>
</evidence>
<proteinExistence type="predicted"/>
<evidence type="ECO:0000256" key="1">
    <source>
        <dbReference type="SAM" id="MobiDB-lite"/>
    </source>
</evidence>
<reference evidence="4 5" key="1">
    <citation type="submission" date="2012-09" db="EMBL/GenBank/DDBJ databases">
        <title>Genome Sequence of alkane-degrading Bacterium Alcanivorax sp. 521-1.</title>
        <authorList>
            <person name="Lai Q."/>
            <person name="Shao Z."/>
        </authorList>
    </citation>
    <scope>NUCLEOTIDE SEQUENCE [LARGE SCALE GENOMIC DNA]</scope>
    <source>
        <strain evidence="4 5">521-1</strain>
    </source>
</reference>
<evidence type="ECO:0000256" key="2">
    <source>
        <dbReference type="SAM" id="Phobius"/>
    </source>
</evidence>
<dbReference type="Proteomes" id="UP000662703">
    <property type="component" value="Unassembled WGS sequence"/>
</dbReference>
<accession>A0ABS0AVK9</accession>
<keyword evidence="2 4" id="KW-0812">Transmembrane</keyword>
<feature type="compositionally biased region" description="Low complexity" evidence="1">
    <location>
        <begin position="357"/>
        <end position="366"/>
    </location>
</feature>
<evidence type="ECO:0000259" key="3">
    <source>
        <dbReference type="Pfam" id="PF04773"/>
    </source>
</evidence>
<comment type="caution">
    <text evidence="4">The sequence shown here is derived from an EMBL/GenBank/DDBJ whole genome shotgun (WGS) entry which is preliminary data.</text>
</comment>
<dbReference type="Pfam" id="PF04773">
    <property type="entry name" value="FecR"/>
    <property type="match status" value="1"/>
</dbReference>